<name>A0A085N5R6_9BILA</name>
<organism evidence="2">
    <name type="scientific">Trichuris suis</name>
    <name type="common">pig whipworm</name>
    <dbReference type="NCBI Taxonomy" id="68888"/>
    <lineage>
        <taxon>Eukaryota</taxon>
        <taxon>Metazoa</taxon>
        <taxon>Ecdysozoa</taxon>
        <taxon>Nematoda</taxon>
        <taxon>Enoplea</taxon>
        <taxon>Dorylaimia</taxon>
        <taxon>Trichinellida</taxon>
        <taxon>Trichuridae</taxon>
        <taxon>Trichuris</taxon>
    </lineage>
</organism>
<evidence type="ECO:0000313" key="2">
    <source>
        <dbReference type="EMBL" id="KFD64812.1"/>
    </source>
</evidence>
<sequence>MLISLLDGGNYEVSKIRMRGLFMKEDLRNVTTQPKPEKTDGSWERANCRALGCVTLALGNDQAVFVAPCETA</sequence>
<evidence type="ECO:0000313" key="3">
    <source>
        <dbReference type="Proteomes" id="UP000030764"/>
    </source>
</evidence>
<gene>
    <name evidence="1" type="ORF">M513_02410</name>
    <name evidence="2" type="ORF">M514_02410</name>
</gene>
<protein>
    <submittedName>
        <fullName evidence="2">Uncharacterized protein</fullName>
    </submittedName>
</protein>
<dbReference type="AlphaFoldDB" id="A0A085N5R6"/>
<dbReference type="EMBL" id="KL367550">
    <property type="protein sequence ID" value="KFD64812.1"/>
    <property type="molecule type" value="Genomic_DNA"/>
</dbReference>
<accession>A0A085N5R6</accession>
<dbReference type="Proteomes" id="UP000030758">
    <property type="component" value="Unassembled WGS sequence"/>
</dbReference>
<proteinExistence type="predicted"/>
<keyword evidence="3" id="KW-1185">Reference proteome</keyword>
<reference evidence="2 3" key="1">
    <citation type="journal article" date="2014" name="Nat. Genet.">
        <title>Genome and transcriptome of the porcine whipworm Trichuris suis.</title>
        <authorList>
            <person name="Jex A.R."/>
            <person name="Nejsum P."/>
            <person name="Schwarz E.M."/>
            <person name="Hu L."/>
            <person name="Young N.D."/>
            <person name="Hall R.S."/>
            <person name="Korhonen P.K."/>
            <person name="Liao S."/>
            <person name="Thamsborg S."/>
            <person name="Xia J."/>
            <person name="Xu P."/>
            <person name="Wang S."/>
            <person name="Scheerlinck J.P."/>
            <person name="Hofmann A."/>
            <person name="Sternberg P.W."/>
            <person name="Wang J."/>
            <person name="Gasser R.B."/>
        </authorList>
    </citation>
    <scope>NUCLEOTIDE SEQUENCE [LARGE SCALE GENOMIC DNA]</scope>
    <source>
        <strain evidence="2">DCEP-RM93F</strain>
        <strain evidence="1">DCEP-RM93M</strain>
    </source>
</reference>
<evidence type="ECO:0000313" key="1">
    <source>
        <dbReference type="EMBL" id="KFD56733.1"/>
    </source>
</evidence>
<dbReference type="EMBL" id="KL363192">
    <property type="protein sequence ID" value="KFD56733.1"/>
    <property type="molecule type" value="Genomic_DNA"/>
</dbReference>
<dbReference type="Proteomes" id="UP000030764">
    <property type="component" value="Unassembled WGS sequence"/>
</dbReference>